<keyword evidence="3" id="KW-1185">Reference proteome</keyword>
<evidence type="ECO:0000313" key="2">
    <source>
        <dbReference type="EMBL" id="SGY83961.1"/>
    </source>
</evidence>
<sequence>MAYTEQATIVPHDQDPAIDELLQEARRLQAAHEPIFTWKQLIDIILGQGRLGELIRHPTVERAYEERFNPALRKAHGSVAAYLRAQLRWEHHELSSGTDYWIRTAPAQVRLNDWAYSVPKNVVHYVVWVPTPLLHADLCQPVTTSRESSAPPTKSLESESEFDPWEQVKRNGLGGRTGAGGESREDVGPEREISAFVKERWSEDEYDTLWFANPPELQSVRDLAHFHVLVRQKDHLGRAELPN</sequence>
<dbReference type="EMBL" id="FQNC01000049">
    <property type="protein sequence ID" value="SGY83961.1"/>
    <property type="molecule type" value="Genomic_DNA"/>
</dbReference>
<organism evidence="2 3">
    <name type="scientific">Microbotryum silenes-dioicae</name>
    <dbReference type="NCBI Taxonomy" id="796604"/>
    <lineage>
        <taxon>Eukaryota</taxon>
        <taxon>Fungi</taxon>
        <taxon>Dikarya</taxon>
        <taxon>Basidiomycota</taxon>
        <taxon>Pucciniomycotina</taxon>
        <taxon>Microbotryomycetes</taxon>
        <taxon>Microbotryales</taxon>
        <taxon>Microbotryaceae</taxon>
        <taxon>Microbotryum</taxon>
    </lineage>
</organism>
<evidence type="ECO:0000313" key="3">
    <source>
        <dbReference type="Proteomes" id="UP000249464"/>
    </source>
</evidence>
<reference evidence="2 3" key="1">
    <citation type="submission" date="2016-11" db="EMBL/GenBank/DDBJ databases">
        <authorList>
            <person name="Jaros S."/>
            <person name="Januszkiewicz K."/>
            <person name="Wedrychowicz H."/>
        </authorList>
    </citation>
    <scope>NUCLEOTIDE SEQUENCE [LARGE SCALE GENOMIC DNA]</scope>
</reference>
<feature type="region of interest" description="Disordered" evidence="1">
    <location>
        <begin position="144"/>
        <end position="189"/>
    </location>
</feature>
<gene>
    <name evidence="2" type="primary">BQ5605_C009g05666</name>
    <name evidence="2" type="ORF">BQ5605_C009G05666</name>
</gene>
<dbReference type="AlphaFoldDB" id="A0A2X0N0Q6"/>
<dbReference type="STRING" id="796604.A0A2X0N0Q6"/>
<dbReference type="GO" id="GO:0005737">
    <property type="term" value="C:cytoplasm"/>
    <property type="evidence" value="ECO:0007669"/>
    <property type="project" value="TreeGrafter"/>
</dbReference>
<dbReference type="InterPro" id="IPR022036">
    <property type="entry name" value="DUF3605"/>
</dbReference>
<proteinExistence type="predicted"/>
<name>A0A2X0N0Q6_9BASI</name>
<dbReference type="PANTHER" id="PTHR35020">
    <property type="entry name" value="N-ACETYLGLUCOSAMINE-INDUCED PROTEIN 1"/>
    <property type="match status" value="1"/>
</dbReference>
<evidence type="ECO:0000256" key="1">
    <source>
        <dbReference type="SAM" id="MobiDB-lite"/>
    </source>
</evidence>
<protein>
    <submittedName>
        <fullName evidence="2">BQ5605_C009g05666 protein</fullName>
    </submittedName>
</protein>
<dbReference type="GO" id="GO:0006044">
    <property type="term" value="P:N-acetylglucosamine metabolic process"/>
    <property type="evidence" value="ECO:0007669"/>
    <property type="project" value="TreeGrafter"/>
</dbReference>
<feature type="compositionally biased region" description="Gly residues" evidence="1">
    <location>
        <begin position="172"/>
        <end position="181"/>
    </location>
</feature>
<accession>A0A2X0N0Q6</accession>
<dbReference type="Pfam" id="PF12239">
    <property type="entry name" value="DUF3605"/>
    <property type="match status" value="2"/>
</dbReference>
<dbReference type="Proteomes" id="UP000249464">
    <property type="component" value="Unassembled WGS sequence"/>
</dbReference>
<dbReference type="PANTHER" id="PTHR35020:SF2">
    <property type="entry name" value="N-ACETYLGLUCOSAMINE-INDUCED PROTEIN 1"/>
    <property type="match status" value="1"/>
</dbReference>